<feature type="transmembrane region" description="Helical" evidence="6">
    <location>
        <begin position="176"/>
        <end position="198"/>
    </location>
</feature>
<name>A0ABW1SZ10_9ACTN</name>
<feature type="transmembrane region" description="Helical" evidence="6">
    <location>
        <begin position="108"/>
        <end position="129"/>
    </location>
</feature>
<evidence type="ECO:0000313" key="7">
    <source>
        <dbReference type="EMBL" id="MFC6237294.1"/>
    </source>
</evidence>
<reference evidence="8" key="1">
    <citation type="journal article" date="2019" name="Int. J. Syst. Evol. Microbiol.">
        <title>The Global Catalogue of Microorganisms (GCM) 10K type strain sequencing project: providing services to taxonomists for standard genome sequencing and annotation.</title>
        <authorList>
            <consortium name="The Broad Institute Genomics Platform"/>
            <consortium name="The Broad Institute Genome Sequencing Center for Infectious Disease"/>
            <person name="Wu L."/>
            <person name="Ma J."/>
        </authorList>
    </citation>
    <scope>NUCLEOTIDE SEQUENCE [LARGE SCALE GENOMIC DNA]</scope>
    <source>
        <strain evidence="8">CGMCC 4.7317</strain>
    </source>
</reference>
<feature type="transmembrane region" description="Helical" evidence="6">
    <location>
        <begin position="227"/>
        <end position="248"/>
    </location>
</feature>
<feature type="transmembrane region" description="Helical" evidence="6">
    <location>
        <begin position="309"/>
        <end position="326"/>
    </location>
</feature>
<evidence type="ECO:0000256" key="2">
    <source>
        <dbReference type="ARBA" id="ARBA00022475"/>
    </source>
</evidence>
<keyword evidence="3 6" id="KW-0812">Transmembrane</keyword>
<proteinExistence type="predicted"/>
<keyword evidence="8" id="KW-1185">Reference proteome</keyword>
<evidence type="ECO:0000256" key="4">
    <source>
        <dbReference type="ARBA" id="ARBA00022989"/>
    </source>
</evidence>
<gene>
    <name evidence="7" type="ORF">ACFQGU_05365</name>
</gene>
<evidence type="ECO:0000313" key="8">
    <source>
        <dbReference type="Proteomes" id="UP001596138"/>
    </source>
</evidence>
<feature type="transmembrane region" description="Helical" evidence="6">
    <location>
        <begin position="33"/>
        <end position="53"/>
    </location>
</feature>
<keyword evidence="4 6" id="KW-1133">Transmembrane helix</keyword>
<keyword evidence="5 6" id="KW-0472">Membrane</keyword>
<dbReference type="PANTHER" id="PTHR32196">
    <property type="entry name" value="ABC TRANSPORTER PERMEASE PROTEIN YPHD-RELATED-RELATED"/>
    <property type="match status" value="1"/>
</dbReference>
<dbReference type="CDD" id="cd06579">
    <property type="entry name" value="TM_PBP1_transp_AraH_like"/>
    <property type="match status" value="1"/>
</dbReference>
<feature type="transmembrane region" description="Helical" evidence="6">
    <location>
        <begin position="65"/>
        <end position="88"/>
    </location>
</feature>
<evidence type="ECO:0000256" key="1">
    <source>
        <dbReference type="ARBA" id="ARBA00004651"/>
    </source>
</evidence>
<organism evidence="7 8">
    <name type="scientific">Longivirga aurantiaca</name>
    <dbReference type="NCBI Taxonomy" id="1837743"/>
    <lineage>
        <taxon>Bacteria</taxon>
        <taxon>Bacillati</taxon>
        <taxon>Actinomycetota</taxon>
        <taxon>Actinomycetes</taxon>
        <taxon>Sporichthyales</taxon>
        <taxon>Sporichthyaceae</taxon>
        <taxon>Longivirga</taxon>
    </lineage>
</organism>
<keyword evidence="2" id="KW-1003">Cell membrane</keyword>
<sequence>MSTSTTPAPESLREPRTNPFKAMLNSDRPYPQALALVVLIIFFSVMSPVFFSAANFANIGRQTTLVTVMAVGMTFVIISAEIDLSVASILKLSGVSAALFMQEFGENWIAGALVGIGVGALIGFTNGLLTTKLRIPSFLVTLGMLGVAKGLAFVMTDTAPVLVDNTTFWNVFWEGSVLGLPVPIIWTVVILVIGGVLLHLTTFGRKVYATGGNAVAARYSGISTDRVKIYCFMLSGVLAGLASLLFAAQAHAARPDFADGLELDVIAAVILGGTSLFGGRGTIIGTFIGSLIIGVLNNGLVIIGVSSSWQIAVKGLIIILAVAFAARKK</sequence>
<dbReference type="EMBL" id="JBHSTI010000008">
    <property type="protein sequence ID" value="MFC6237294.1"/>
    <property type="molecule type" value="Genomic_DNA"/>
</dbReference>
<evidence type="ECO:0000256" key="3">
    <source>
        <dbReference type="ARBA" id="ARBA00022692"/>
    </source>
</evidence>
<dbReference type="InterPro" id="IPR001851">
    <property type="entry name" value="ABC_transp_permease"/>
</dbReference>
<comment type="caution">
    <text evidence="7">The sequence shown here is derived from an EMBL/GenBank/DDBJ whole genome shotgun (WGS) entry which is preliminary data.</text>
</comment>
<feature type="transmembrane region" description="Helical" evidence="6">
    <location>
        <begin position="284"/>
        <end position="303"/>
    </location>
</feature>
<dbReference type="Proteomes" id="UP001596138">
    <property type="component" value="Unassembled WGS sequence"/>
</dbReference>
<comment type="subcellular location">
    <subcellularLocation>
        <location evidence="1">Cell membrane</location>
        <topology evidence="1">Multi-pass membrane protein</topology>
    </subcellularLocation>
</comment>
<evidence type="ECO:0000256" key="6">
    <source>
        <dbReference type="SAM" id="Phobius"/>
    </source>
</evidence>
<dbReference type="Pfam" id="PF02653">
    <property type="entry name" value="BPD_transp_2"/>
    <property type="match status" value="1"/>
</dbReference>
<feature type="transmembrane region" description="Helical" evidence="6">
    <location>
        <begin position="136"/>
        <end position="156"/>
    </location>
</feature>
<accession>A0ABW1SZ10</accession>
<dbReference type="RefSeq" id="WP_386764471.1">
    <property type="nucleotide sequence ID" value="NZ_JBHSTI010000008.1"/>
</dbReference>
<feature type="transmembrane region" description="Helical" evidence="6">
    <location>
        <begin position="260"/>
        <end position="277"/>
    </location>
</feature>
<protein>
    <submittedName>
        <fullName evidence="7">ABC transporter permease</fullName>
    </submittedName>
</protein>
<evidence type="ECO:0000256" key="5">
    <source>
        <dbReference type="ARBA" id="ARBA00023136"/>
    </source>
</evidence>